<dbReference type="Pfam" id="PF12802">
    <property type="entry name" value="MarR_2"/>
    <property type="match status" value="1"/>
</dbReference>
<dbReference type="GO" id="GO:0003700">
    <property type="term" value="F:DNA-binding transcription factor activity"/>
    <property type="evidence" value="ECO:0007669"/>
    <property type="project" value="InterPro"/>
</dbReference>
<keyword evidence="3" id="KW-1185">Reference proteome</keyword>
<dbReference type="Proteomes" id="UP000578449">
    <property type="component" value="Unassembled WGS sequence"/>
</dbReference>
<comment type="caution">
    <text evidence="2">The sequence shown here is derived from an EMBL/GenBank/DDBJ whole genome shotgun (WGS) entry which is preliminary data.</text>
</comment>
<dbReference type="EMBL" id="JACHGN010000013">
    <property type="protein sequence ID" value="MBB5136286.1"/>
    <property type="molecule type" value="Genomic_DNA"/>
</dbReference>
<feature type="domain" description="HTH marR-type" evidence="1">
    <location>
        <begin position="19"/>
        <end position="68"/>
    </location>
</feature>
<dbReference type="InterPro" id="IPR036390">
    <property type="entry name" value="WH_DNA-bd_sf"/>
</dbReference>
<evidence type="ECO:0000259" key="1">
    <source>
        <dbReference type="Pfam" id="PF12802"/>
    </source>
</evidence>
<gene>
    <name evidence="2" type="ORF">HNP84_006030</name>
</gene>
<evidence type="ECO:0000313" key="3">
    <source>
        <dbReference type="Proteomes" id="UP000578449"/>
    </source>
</evidence>
<dbReference type="RefSeq" id="WP_185053169.1">
    <property type="nucleotide sequence ID" value="NZ_BAABIX010000036.1"/>
</dbReference>
<proteinExistence type="predicted"/>
<evidence type="ECO:0000313" key="2">
    <source>
        <dbReference type="EMBL" id="MBB5136286.1"/>
    </source>
</evidence>
<protein>
    <recommendedName>
        <fullName evidence="1">HTH marR-type domain-containing protein</fullName>
    </recommendedName>
</protein>
<organism evidence="2 3">
    <name type="scientific">Thermocatellispora tengchongensis</name>
    <dbReference type="NCBI Taxonomy" id="1073253"/>
    <lineage>
        <taxon>Bacteria</taxon>
        <taxon>Bacillati</taxon>
        <taxon>Actinomycetota</taxon>
        <taxon>Actinomycetes</taxon>
        <taxon>Streptosporangiales</taxon>
        <taxon>Streptosporangiaceae</taxon>
        <taxon>Thermocatellispora</taxon>
    </lineage>
</organism>
<sequence>MPGAQAEPNRPGWTFLTHHLRVLAYLAGHPKARQREVAAALGVTERTVFAIIADLAREGYVRRIRDGRRLRYLVDLRRPLRHPADAGVRVGEVVGLFTSPAAPTGVPARSTSMSRC</sequence>
<dbReference type="AlphaFoldDB" id="A0A840PC73"/>
<accession>A0A840PC73</accession>
<dbReference type="InterPro" id="IPR036388">
    <property type="entry name" value="WH-like_DNA-bd_sf"/>
</dbReference>
<dbReference type="SUPFAM" id="SSF46785">
    <property type="entry name" value="Winged helix' DNA-binding domain"/>
    <property type="match status" value="1"/>
</dbReference>
<dbReference type="InterPro" id="IPR000835">
    <property type="entry name" value="HTH_MarR-typ"/>
</dbReference>
<dbReference type="Gene3D" id="1.10.10.10">
    <property type="entry name" value="Winged helix-like DNA-binding domain superfamily/Winged helix DNA-binding domain"/>
    <property type="match status" value="1"/>
</dbReference>
<name>A0A840PC73_9ACTN</name>
<reference evidence="2 3" key="1">
    <citation type="submission" date="2020-08" db="EMBL/GenBank/DDBJ databases">
        <title>Genomic Encyclopedia of Type Strains, Phase IV (KMG-IV): sequencing the most valuable type-strain genomes for metagenomic binning, comparative biology and taxonomic classification.</title>
        <authorList>
            <person name="Goeker M."/>
        </authorList>
    </citation>
    <scope>NUCLEOTIDE SEQUENCE [LARGE SCALE GENOMIC DNA]</scope>
    <source>
        <strain evidence="2 3">DSM 45615</strain>
    </source>
</reference>